<evidence type="ECO:0000256" key="4">
    <source>
        <dbReference type="SAM" id="MobiDB-lite"/>
    </source>
</evidence>
<keyword evidence="6" id="KW-1185">Reference proteome</keyword>
<evidence type="ECO:0000256" key="1">
    <source>
        <dbReference type="ARBA" id="ARBA00004953"/>
    </source>
</evidence>
<dbReference type="NCBIfam" id="TIGR00715">
    <property type="entry name" value="precor6x_red"/>
    <property type="match status" value="1"/>
</dbReference>
<dbReference type="PANTHER" id="PTHR36925">
    <property type="entry name" value="COBALT-PRECORRIN-6A REDUCTASE"/>
    <property type="match status" value="1"/>
</dbReference>
<dbReference type="UniPathway" id="UPA00148"/>
<comment type="pathway">
    <text evidence="1">Cofactor biosynthesis; adenosylcobalamin biosynthesis.</text>
</comment>
<reference evidence="5 6" key="1">
    <citation type="submission" date="2017-08" db="EMBL/GenBank/DDBJ databases">
        <title>Halovibrio sewagensis sp. nov., isolated from wastewater of high salinity.</title>
        <authorList>
            <person name="Dong X."/>
            <person name="Zhang G."/>
        </authorList>
    </citation>
    <scope>NUCLEOTIDE SEQUENCE [LARGE SCALE GENOMIC DNA]</scope>
    <source>
        <strain evidence="5 6">YL5-2</strain>
    </source>
</reference>
<protein>
    <submittedName>
        <fullName evidence="5">Cobalt-precorrin-6A reductase</fullName>
    </submittedName>
</protein>
<evidence type="ECO:0000256" key="3">
    <source>
        <dbReference type="ARBA" id="ARBA00023002"/>
    </source>
</evidence>
<proteinExistence type="predicted"/>
<dbReference type="PANTHER" id="PTHR36925:SF1">
    <property type="entry name" value="COBALT-PRECORRIN-6A REDUCTASE"/>
    <property type="match status" value="1"/>
</dbReference>
<dbReference type="GO" id="GO:0016994">
    <property type="term" value="F:precorrin-6A reductase activity"/>
    <property type="evidence" value="ECO:0007669"/>
    <property type="project" value="InterPro"/>
</dbReference>
<dbReference type="Pfam" id="PF02571">
    <property type="entry name" value="CbiJ"/>
    <property type="match status" value="1"/>
</dbReference>
<evidence type="ECO:0000256" key="2">
    <source>
        <dbReference type="ARBA" id="ARBA00022573"/>
    </source>
</evidence>
<dbReference type="Proteomes" id="UP000218896">
    <property type="component" value="Unassembled WGS sequence"/>
</dbReference>
<dbReference type="GO" id="GO:0009236">
    <property type="term" value="P:cobalamin biosynthetic process"/>
    <property type="evidence" value="ECO:0007669"/>
    <property type="project" value="UniProtKB-UniPathway"/>
</dbReference>
<evidence type="ECO:0000313" key="5">
    <source>
        <dbReference type="EMBL" id="PAU82478.1"/>
    </source>
</evidence>
<evidence type="ECO:0000313" key="6">
    <source>
        <dbReference type="Proteomes" id="UP000218896"/>
    </source>
</evidence>
<dbReference type="InterPro" id="IPR003723">
    <property type="entry name" value="Precorrin-6x_reduct"/>
</dbReference>
<feature type="region of interest" description="Disordered" evidence="4">
    <location>
        <begin position="16"/>
        <end position="35"/>
    </location>
</feature>
<dbReference type="Gene3D" id="3.40.50.2300">
    <property type="match status" value="1"/>
</dbReference>
<accession>A0A2A2FBY6</accession>
<name>A0A2A2FBY6_9GAMM</name>
<feature type="compositionally biased region" description="Low complexity" evidence="4">
    <location>
        <begin position="20"/>
        <end position="33"/>
    </location>
</feature>
<comment type="caution">
    <text evidence="5">The sequence shown here is derived from an EMBL/GenBank/DDBJ whole genome shotgun (WGS) entry which is preliminary data.</text>
</comment>
<dbReference type="NCBIfam" id="NF005968">
    <property type="entry name" value="PRK08057.1-2"/>
    <property type="match status" value="1"/>
</dbReference>
<gene>
    <name evidence="5" type="ORF">CK501_01305</name>
</gene>
<organism evidence="5 6">
    <name type="scientific">Halovibrio salipaludis</name>
    <dbReference type="NCBI Taxonomy" id="2032626"/>
    <lineage>
        <taxon>Bacteria</taxon>
        <taxon>Pseudomonadati</taxon>
        <taxon>Pseudomonadota</taxon>
        <taxon>Gammaproteobacteria</taxon>
        <taxon>Oceanospirillales</taxon>
        <taxon>Halomonadaceae</taxon>
        <taxon>Halovibrio</taxon>
    </lineage>
</organism>
<dbReference type="PROSITE" id="PS51014">
    <property type="entry name" value="COBK_CBIJ"/>
    <property type="match status" value="1"/>
</dbReference>
<dbReference type="EMBL" id="NSKD01000001">
    <property type="protein sequence ID" value="PAU82478.1"/>
    <property type="molecule type" value="Genomic_DNA"/>
</dbReference>
<keyword evidence="2" id="KW-0169">Cobalamin biosynthesis</keyword>
<sequence length="332" mass="36557">MIQVALPANHEFSIRHRRPGGLAEPGPAALGQPHNAQPALRTRLATRRVIHTHCTIPLYIHSRLRQPTMAFRILILGGTRDAMTLAEQLLEQPALEPTYSLAGRTRRPLPPALPTRRGGFGGIEGLKQWLMEHDIAAVVDATHPFAAEMSHNAAIACQELDLPLGRLERAPWEPGPDDNWHPVTDLHEAARKATELTRPGDTLWLTTGRTSLPAFEGITGRHLLVRCVDPPDPEPSFENWTLIEDRGPYDLEAERRIITQHNVAALITKNSGGEAAHPKLDAAREAGLPVIIIDRPSLPPATHSFQSPEAVLEWLQQAVRVIEAYQTGSGEL</sequence>
<dbReference type="AlphaFoldDB" id="A0A2A2FBY6"/>
<keyword evidence="3" id="KW-0560">Oxidoreductase</keyword>